<dbReference type="GO" id="GO:0003677">
    <property type="term" value="F:DNA binding"/>
    <property type="evidence" value="ECO:0007669"/>
    <property type="project" value="InterPro"/>
</dbReference>
<evidence type="ECO:0000256" key="2">
    <source>
        <dbReference type="ARBA" id="ARBA00022475"/>
    </source>
</evidence>
<proteinExistence type="predicted"/>
<feature type="binding site" evidence="9">
    <location>
        <begin position="1109"/>
        <end position="1116"/>
    </location>
    <ligand>
        <name>ATP</name>
        <dbReference type="ChEBI" id="CHEBI:30616"/>
    </ligand>
</feature>
<dbReference type="InterPro" id="IPR002543">
    <property type="entry name" value="FtsK_dom"/>
</dbReference>
<evidence type="ECO:0000256" key="10">
    <source>
        <dbReference type="SAM" id="MobiDB-lite"/>
    </source>
</evidence>
<feature type="binding site" evidence="9">
    <location>
        <begin position="517"/>
        <end position="524"/>
    </location>
    <ligand>
        <name>ATP</name>
        <dbReference type="ChEBI" id="CHEBI:30616"/>
    </ligand>
</feature>
<dbReference type="GO" id="GO:0005886">
    <property type="term" value="C:plasma membrane"/>
    <property type="evidence" value="ECO:0007669"/>
    <property type="project" value="UniProtKB-SubCell"/>
</dbReference>
<feature type="binding site" evidence="9">
    <location>
        <begin position="863"/>
        <end position="870"/>
    </location>
    <ligand>
        <name>ATP</name>
        <dbReference type="ChEBI" id="CHEBI:30616"/>
    </ligand>
</feature>
<evidence type="ECO:0000256" key="3">
    <source>
        <dbReference type="ARBA" id="ARBA00022692"/>
    </source>
</evidence>
<evidence type="ECO:0000256" key="8">
    <source>
        <dbReference type="ARBA" id="ARBA00023136"/>
    </source>
</evidence>
<protein>
    <submittedName>
        <fullName evidence="13">ESX-1 secretion system protein EccCa1</fullName>
    </submittedName>
</protein>
<evidence type="ECO:0000256" key="11">
    <source>
        <dbReference type="SAM" id="Phobius"/>
    </source>
</evidence>
<feature type="domain" description="FtsK" evidence="12">
    <location>
        <begin position="845"/>
        <end position="1013"/>
    </location>
</feature>
<dbReference type="InterPro" id="IPR027417">
    <property type="entry name" value="P-loop_NTPase"/>
</dbReference>
<evidence type="ECO:0000256" key="7">
    <source>
        <dbReference type="ARBA" id="ARBA00022989"/>
    </source>
</evidence>
<gene>
    <name evidence="13" type="primary">eccCa1</name>
    <name evidence="13" type="ORF">CCHOA_09465</name>
</gene>
<organism evidence="13 14">
    <name type="scientific">Corynebacterium choanae</name>
    <dbReference type="NCBI Taxonomy" id="1862358"/>
    <lineage>
        <taxon>Bacteria</taxon>
        <taxon>Bacillati</taxon>
        <taxon>Actinomycetota</taxon>
        <taxon>Actinomycetes</taxon>
        <taxon>Mycobacteriales</taxon>
        <taxon>Corynebacteriaceae</taxon>
        <taxon>Corynebacterium</taxon>
    </lineage>
</organism>
<evidence type="ECO:0000313" key="13">
    <source>
        <dbReference type="EMBL" id="AZA14276.1"/>
    </source>
</evidence>
<keyword evidence="8 11" id="KW-0472">Membrane</keyword>
<reference evidence="13 14" key="1">
    <citation type="submission" date="2018-11" db="EMBL/GenBank/DDBJ databases">
        <authorList>
            <person name="Kleinhagauer T."/>
            <person name="Glaeser S.P."/>
            <person name="Spergser J."/>
            <person name="Ruckert C."/>
            <person name="Kaempfer P."/>
            <person name="Busse H.-J."/>
        </authorList>
    </citation>
    <scope>NUCLEOTIDE SEQUENCE [LARGE SCALE GENOMIC DNA]</scope>
    <source>
        <strain evidence="13 14">200CH</strain>
    </source>
</reference>
<dbReference type="SUPFAM" id="SSF52540">
    <property type="entry name" value="P-loop containing nucleoside triphosphate hydrolases"/>
    <property type="match status" value="3"/>
</dbReference>
<dbReference type="NCBIfam" id="TIGR03925">
    <property type="entry name" value="T7SS_EccC_b"/>
    <property type="match status" value="1"/>
</dbReference>
<dbReference type="InterPro" id="IPR050206">
    <property type="entry name" value="FtsK/SpoIIIE/SftA"/>
</dbReference>
<dbReference type="Gene3D" id="3.40.50.300">
    <property type="entry name" value="P-loop containing nucleotide triphosphate hydrolases"/>
    <property type="match status" value="4"/>
</dbReference>
<evidence type="ECO:0000259" key="12">
    <source>
        <dbReference type="PROSITE" id="PS50901"/>
    </source>
</evidence>
<keyword evidence="4" id="KW-0677">Repeat</keyword>
<sequence>MTSPNHATRQAVVVPIRTMDDRIPWPEPPHGDIAIEAIPAAEKPSPQPLMRWILPLIMVVVFGAMIAMMVLRGGGFNPMMLLFPVMMLASMAAMFGGNQTEDVTETRRTYLRHLQQVRRQAQQHSQQQRRYLTHRFPASETLWSMLHTPRLWERDQTMEDFGWVRIATGEVALATPVQLAQPGAPEDLDPVCAISAAHVIDTVSTVPDCPVGLTLTDFPVIALTGPGRTGMARSLIVQLAFHHGPDSITITTLGSGFDWVKWLPHARHTARNNTNAHHILVIGDAGPHNTTDYSEFDTIIDVASTPGSNLWRAARDSGLILHLAPTPTSNTTTTAVAKHRKQSRRTSGLTQPHLLPPVTRRKHIRQRTTPTFKHPFRSLLTRLHPTPERSHLQPQHHPLPPSPTQNVSYQLAVETAAGKEVLGQADTISLTLARETARQLTGYRRAITTGSRQSSGMLQLCGITSPQQHTPAAMWPPLAAKARLAVPIGVTTTGHPVVLDLKEAAQGGYGPHGLCIGATGSGKSELLRSLVVGLALTHSPDDVNFVLVDFKGGATFLGLDGLPHTSAVITNLAEEAVLVERMQEAIEGEMHRRQELLRRAGNCKNVDDYRHLRQNNPALPPLPALVIVLDEFSELLGQHPDFADLFTAVGRLGRSLHMHLLLASQRLEEGRLRGLDSHLSYRLGLKTFSAAESRQVLGVVDAYHLPQQPGVGLLRTDAEALTQFQAAYVSGKLDNELTAAVEAMYQLPAPTMFTHADVLSEAVVKLPSPTYGDTAGQQDATLVDYTVRVTSDAAALRQLKAHQIWLPPLPAVIDAAPFIRDIQQPPAGEMSATLGLIDRPRLQRQDPYVVQLTGSNGHVAVCGAPRSGTSTALRTLLAGLAATHSSATLRMYIIDYSGHALDKLAMLPHVAAVACRGEEEKIRRIIAEVIGLIDQPANDTEHTLLVIDGWQGFMQEFGDTDLSDQCIRIVTDGLGARVHMVLSVQRWALLRPAIKDVIGLRLELHLTDSLDSVLDRKAQQRLPAIPGRGLTHNAEPMQFTTVDDALIAEIAANSAARGDIPTRPLRMLPTAIETTTVDTSQPVTFAIGGPLLSAVVFNPDRQDHLVCFGARGAGKSTMLATVAEQLSTMDRSHARLVVIDPRRRHLGAFQEDMIAAYASSADQIVTAIKDLQITLQRRLPSADISPEQLRARSWWQGPELFVLVDDFDLLPDGALHPLVPLIPHAKDIGLHLVIARKTGGAARAMWDPLISAVKDSTPVVVLLDCDREEGSLFGIKPRHFAPGRATVSIDGDIVGECQILLPAVQTQMHEQPRGEHAVPAGDHPDHSDHGSTATETESNNALVGDELTAGEKQLDDMGSKENQRQHQNSTQEAADLATEQAMPADATIIDPEGSPHPTTSRQLVDDRSTPPTGELGDVQSAASTQYSPLRSEASK</sequence>
<dbReference type="Pfam" id="PF01580">
    <property type="entry name" value="FtsK_SpoIIIE"/>
    <property type="match status" value="2"/>
</dbReference>
<dbReference type="PROSITE" id="PS50901">
    <property type="entry name" value="FTSK"/>
    <property type="match status" value="3"/>
</dbReference>
<evidence type="ECO:0000313" key="14">
    <source>
        <dbReference type="Proteomes" id="UP000269019"/>
    </source>
</evidence>
<dbReference type="InterPro" id="IPR003593">
    <property type="entry name" value="AAA+_ATPase"/>
</dbReference>
<evidence type="ECO:0000256" key="5">
    <source>
        <dbReference type="ARBA" id="ARBA00022741"/>
    </source>
</evidence>
<comment type="subcellular location">
    <subcellularLocation>
        <location evidence="1">Cell membrane</location>
        <topology evidence="1">Multi-pass membrane protein</topology>
    </subcellularLocation>
</comment>
<dbReference type="InterPro" id="IPR023836">
    <property type="entry name" value="EccCa-like_Actinobacteria"/>
</dbReference>
<feature type="compositionally biased region" description="Basic and acidic residues" evidence="10">
    <location>
        <begin position="1352"/>
        <end position="1364"/>
    </location>
</feature>
<dbReference type="NCBIfam" id="TIGR03924">
    <property type="entry name" value="T7SS_EccC_a"/>
    <property type="match status" value="1"/>
</dbReference>
<keyword evidence="7 11" id="KW-1133">Transmembrane helix</keyword>
<dbReference type="KEGG" id="ccho:CCHOA_09465"/>
<keyword evidence="14" id="KW-1185">Reference proteome</keyword>
<dbReference type="GO" id="GO:0005524">
    <property type="term" value="F:ATP binding"/>
    <property type="evidence" value="ECO:0007669"/>
    <property type="project" value="UniProtKB-UniRule"/>
</dbReference>
<feature type="domain" description="FtsK" evidence="12">
    <location>
        <begin position="1092"/>
        <end position="1272"/>
    </location>
</feature>
<keyword evidence="5 9" id="KW-0547">Nucleotide-binding</keyword>
<dbReference type="RefSeq" id="WP_164472439.1">
    <property type="nucleotide sequence ID" value="NZ_JBHSQT010000018.1"/>
</dbReference>
<feature type="transmembrane region" description="Helical" evidence="11">
    <location>
        <begin position="52"/>
        <end position="71"/>
    </location>
</feature>
<feature type="compositionally biased region" description="Basic and acidic residues" evidence="10">
    <location>
        <begin position="1310"/>
        <end position="1329"/>
    </location>
</feature>
<dbReference type="PANTHER" id="PTHR22683">
    <property type="entry name" value="SPORULATION PROTEIN RELATED"/>
    <property type="match status" value="1"/>
</dbReference>
<accession>A0A3G6J8F7</accession>
<feature type="region of interest" description="Disordered" evidence="10">
    <location>
        <begin position="1307"/>
        <end position="1435"/>
    </location>
</feature>
<name>A0A3G6J8F7_9CORY</name>
<evidence type="ECO:0000256" key="1">
    <source>
        <dbReference type="ARBA" id="ARBA00004651"/>
    </source>
</evidence>
<dbReference type="InterPro" id="IPR023837">
    <property type="entry name" value="EccCb-like_Actinobacteria"/>
</dbReference>
<keyword evidence="6 9" id="KW-0067">ATP-binding</keyword>
<evidence type="ECO:0000256" key="4">
    <source>
        <dbReference type="ARBA" id="ARBA00022737"/>
    </source>
</evidence>
<feature type="compositionally biased region" description="Low complexity" evidence="10">
    <location>
        <begin position="325"/>
        <end position="334"/>
    </location>
</feature>
<feature type="region of interest" description="Disordered" evidence="10">
    <location>
        <begin position="324"/>
        <end position="354"/>
    </location>
</feature>
<keyword evidence="2" id="KW-1003">Cell membrane</keyword>
<feature type="compositionally biased region" description="Polar residues" evidence="10">
    <location>
        <begin position="1330"/>
        <end position="1341"/>
    </location>
</feature>
<dbReference type="SMART" id="SM00382">
    <property type="entry name" value="AAA"/>
    <property type="match status" value="3"/>
</dbReference>
<dbReference type="EMBL" id="CP033896">
    <property type="protein sequence ID" value="AZA14276.1"/>
    <property type="molecule type" value="Genomic_DNA"/>
</dbReference>
<evidence type="ECO:0000256" key="9">
    <source>
        <dbReference type="PROSITE-ProRule" id="PRU00289"/>
    </source>
</evidence>
<keyword evidence="3 11" id="KW-0812">Transmembrane</keyword>
<evidence type="ECO:0000256" key="6">
    <source>
        <dbReference type="ARBA" id="ARBA00022840"/>
    </source>
</evidence>
<dbReference type="PANTHER" id="PTHR22683:SF1">
    <property type="entry name" value="TYPE VII SECRETION SYSTEM PROTEIN ESSC"/>
    <property type="match status" value="1"/>
</dbReference>
<feature type="domain" description="FtsK" evidence="12">
    <location>
        <begin position="494"/>
        <end position="694"/>
    </location>
</feature>
<dbReference type="Proteomes" id="UP000269019">
    <property type="component" value="Chromosome"/>
</dbReference>